<dbReference type="AlphaFoldDB" id="A0AAD2HJ57"/>
<feature type="compositionally biased region" description="Low complexity" evidence="8">
    <location>
        <begin position="63"/>
        <end position="86"/>
    </location>
</feature>
<dbReference type="SUPFAM" id="SSF51445">
    <property type="entry name" value="(Trans)glycosidases"/>
    <property type="match status" value="1"/>
</dbReference>
<dbReference type="PROSITE" id="PS00659">
    <property type="entry name" value="GLYCOSYL_HYDROL_F5"/>
    <property type="match status" value="1"/>
</dbReference>
<evidence type="ECO:0000256" key="4">
    <source>
        <dbReference type="ARBA" id="ARBA00022729"/>
    </source>
</evidence>
<keyword evidence="5 7" id="KW-0378">Hydrolase</keyword>
<proteinExistence type="inferred from homology"/>
<keyword evidence="6 7" id="KW-0326">Glycosidase</keyword>
<dbReference type="Pfam" id="PF00734">
    <property type="entry name" value="CBM_1"/>
    <property type="match status" value="1"/>
</dbReference>
<dbReference type="PANTHER" id="PTHR34142:SF1">
    <property type="entry name" value="GLYCOSIDE HYDROLASE FAMILY 5 DOMAIN-CONTAINING PROTEIN"/>
    <property type="match status" value="1"/>
</dbReference>
<evidence type="ECO:0000256" key="8">
    <source>
        <dbReference type="SAM" id="MobiDB-lite"/>
    </source>
</evidence>
<dbReference type="InterPro" id="IPR001547">
    <property type="entry name" value="Glyco_hydro_5"/>
</dbReference>
<dbReference type="EMBL" id="CAVNYO010000405">
    <property type="protein sequence ID" value="CAK5275868.1"/>
    <property type="molecule type" value="Genomic_DNA"/>
</dbReference>
<reference evidence="11" key="1">
    <citation type="submission" date="2023-11" db="EMBL/GenBank/DDBJ databases">
        <authorList>
            <person name="De Vega J J."/>
            <person name="De Vega J J."/>
        </authorList>
    </citation>
    <scope>NUCLEOTIDE SEQUENCE</scope>
</reference>
<dbReference type="GO" id="GO:0009251">
    <property type="term" value="P:glucan catabolic process"/>
    <property type="evidence" value="ECO:0007669"/>
    <property type="project" value="TreeGrafter"/>
</dbReference>
<evidence type="ECO:0000256" key="3">
    <source>
        <dbReference type="ARBA" id="ARBA00012601"/>
    </source>
</evidence>
<dbReference type="EC" id="3.2.1.4" evidence="3"/>
<dbReference type="PROSITE" id="PS00562">
    <property type="entry name" value="CBM1_1"/>
    <property type="match status" value="1"/>
</dbReference>
<dbReference type="InterPro" id="IPR000254">
    <property type="entry name" value="CBD"/>
</dbReference>
<dbReference type="GO" id="GO:0030248">
    <property type="term" value="F:cellulose binding"/>
    <property type="evidence" value="ECO:0007669"/>
    <property type="project" value="InterPro"/>
</dbReference>
<dbReference type="PROSITE" id="PS51164">
    <property type="entry name" value="CBM1_2"/>
    <property type="match status" value="1"/>
</dbReference>
<organism evidence="11 12">
    <name type="scientific">Mycena citricolor</name>
    <dbReference type="NCBI Taxonomy" id="2018698"/>
    <lineage>
        <taxon>Eukaryota</taxon>
        <taxon>Fungi</taxon>
        <taxon>Dikarya</taxon>
        <taxon>Basidiomycota</taxon>
        <taxon>Agaricomycotina</taxon>
        <taxon>Agaricomycetes</taxon>
        <taxon>Agaricomycetidae</taxon>
        <taxon>Agaricales</taxon>
        <taxon>Marasmiineae</taxon>
        <taxon>Mycenaceae</taxon>
        <taxon>Mycena</taxon>
    </lineage>
</organism>
<keyword evidence="12" id="KW-1185">Reference proteome</keyword>
<evidence type="ECO:0000256" key="5">
    <source>
        <dbReference type="ARBA" id="ARBA00022801"/>
    </source>
</evidence>
<feature type="region of interest" description="Disordered" evidence="8">
    <location>
        <begin position="61"/>
        <end position="86"/>
    </location>
</feature>
<evidence type="ECO:0000259" key="10">
    <source>
        <dbReference type="PROSITE" id="PS51164"/>
    </source>
</evidence>
<evidence type="ECO:0000256" key="6">
    <source>
        <dbReference type="ARBA" id="ARBA00023295"/>
    </source>
</evidence>
<evidence type="ECO:0000313" key="12">
    <source>
        <dbReference type="Proteomes" id="UP001295794"/>
    </source>
</evidence>
<feature type="chain" id="PRO_5041928193" description="cellulase" evidence="9">
    <location>
        <begin position="20"/>
        <end position="434"/>
    </location>
</feature>
<name>A0AAD2HJ57_9AGAR</name>
<dbReference type="Gene3D" id="3.20.20.80">
    <property type="entry name" value="Glycosidases"/>
    <property type="match status" value="1"/>
</dbReference>
<dbReference type="Proteomes" id="UP001295794">
    <property type="component" value="Unassembled WGS sequence"/>
</dbReference>
<sequence length="434" mass="45236">MKYLLALASLAVVISPAASVAVYGQCGGIGFTGSTVCDAGSVCTVGNPYYSQCLPGTAPPPSSTTSAAVTSPTTPTSTASAPASSGCSGATKFKFFGVSESGAEFGSGKWPGVYGTDYIFPAPRICQLDRLLREQGLQFFRLPFMLERLVPPAGGLTGPFDQTYLGRIQSSVTYITGKGAHVALDPHNYMLYNNQAISNTTHNASLGLSFGSCFDSQFVLAVWKNLATVFKSNPNVIFDVMNEPNGIPASTAFALNQAAIYGIRSSGATSQLILVEGTSWTGAWTWTSSGNSAVFGNITDPNNNVAIEMHQYLDSDGSGTSSVCVSPTIGAERLQVASAWLKANNLKGFLGEIGAGNNTACISAVKGAMCAMQQAGGVWIGASWWAAGPWWGDYFMSIEPPSGGSVASVLPQALMPFFSVPYEPSEINATPASD</sequence>
<keyword evidence="4 9" id="KW-0732">Signal</keyword>
<comment type="catalytic activity">
    <reaction evidence="1">
        <text>Endohydrolysis of (1-&gt;4)-beta-D-glucosidic linkages in cellulose, lichenin and cereal beta-D-glucans.</text>
        <dbReference type="EC" id="3.2.1.4"/>
    </reaction>
</comment>
<dbReference type="Pfam" id="PF00150">
    <property type="entry name" value="Cellulase"/>
    <property type="match status" value="1"/>
</dbReference>
<comment type="caution">
    <text evidence="11">The sequence shown here is derived from an EMBL/GenBank/DDBJ whole genome shotgun (WGS) entry which is preliminary data.</text>
</comment>
<dbReference type="PANTHER" id="PTHR34142">
    <property type="entry name" value="ENDO-BETA-1,4-GLUCANASE A"/>
    <property type="match status" value="1"/>
</dbReference>
<evidence type="ECO:0000313" key="11">
    <source>
        <dbReference type="EMBL" id="CAK5275868.1"/>
    </source>
</evidence>
<feature type="domain" description="CBM1" evidence="10">
    <location>
        <begin position="18"/>
        <end position="54"/>
    </location>
</feature>
<protein>
    <recommendedName>
        <fullName evidence="3">cellulase</fullName>
        <ecNumber evidence="3">3.2.1.4</ecNumber>
    </recommendedName>
</protein>
<dbReference type="GO" id="GO:0008810">
    <property type="term" value="F:cellulase activity"/>
    <property type="evidence" value="ECO:0007669"/>
    <property type="project" value="UniProtKB-EC"/>
</dbReference>
<evidence type="ECO:0000256" key="2">
    <source>
        <dbReference type="ARBA" id="ARBA00005641"/>
    </source>
</evidence>
<accession>A0AAD2HJ57</accession>
<dbReference type="SMART" id="SM00236">
    <property type="entry name" value="fCBD"/>
    <property type="match status" value="1"/>
</dbReference>
<evidence type="ECO:0000256" key="7">
    <source>
        <dbReference type="RuleBase" id="RU361153"/>
    </source>
</evidence>
<dbReference type="InterPro" id="IPR018087">
    <property type="entry name" value="Glyco_hydro_5_CS"/>
</dbReference>
<comment type="similarity">
    <text evidence="2 7">Belongs to the glycosyl hydrolase 5 (cellulase A) family.</text>
</comment>
<dbReference type="InterPro" id="IPR035971">
    <property type="entry name" value="CBD_sf"/>
</dbReference>
<dbReference type="SUPFAM" id="SSF57180">
    <property type="entry name" value="Cellulose-binding domain"/>
    <property type="match status" value="1"/>
</dbReference>
<gene>
    <name evidence="11" type="ORF">MYCIT1_LOCUS23933</name>
</gene>
<evidence type="ECO:0000256" key="9">
    <source>
        <dbReference type="SAM" id="SignalP"/>
    </source>
</evidence>
<dbReference type="InterPro" id="IPR017853">
    <property type="entry name" value="GH"/>
</dbReference>
<feature type="signal peptide" evidence="9">
    <location>
        <begin position="1"/>
        <end position="19"/>
    </location>
</feature>
<evidence type="ECO:0000256" key="1">
    <source>
        <dbReference type="ARBA" id="ARBA00000966"/>
    </source>
</evidence>
<dbReference type="GO" id="GO:0005576">
    <property type="term" value="C:extracellular region"/>
    <property type="evidence" value="ECO:0007669"/>
    <property type="project" value="InterPro"/>
</dbReference>